<keyword evidence="4" id="KW-1185">Reference proteome</keyword>
<keyword evidence="1" id="KW-0472">Membrane</keyword>
<feature type="transmembrane region" description="Helical" evidence="1">
    <location>
        <begin position="130"/>
        <end position="152"/>
    </location>
</feature>
<organism evidence="3 4">
    <name type="scientific">Onychostoma macrolepis</name>
    <dbReference type="NCBI Taxonomy" id="369639"/>
    <lineage>
        <taxon>Eukaryota</taxon>
        <taxon>Metazoa</taxon>
        <taxon>Chordata</taxon>
        <taxon>Craniata</taxon>
        <taxon>Vertebrata</taxon>
        <taxon>Euteleostomi</taxon>
        <taxon>Actinopterygii</taxon>
        <taxon>Neopterygii</taxon>
        <taxon>Teleostei</taxon>
        <taxon>Ostariophysi</taxon>
        <taxon>Cypriniformes</taxon>
        <taxon>Cyprinidae</taxon>
        <taxon>Acrossocheilinae</taxon>
        <taxon>Onychostoma</taxon>
    </lineage>
</organism>
<accession>A0A7J6C7M9</accession>
<dbReference type="EMBL" id="JAAMOB010000016">
    <property type="protein sequence ID" value="KAF4103288.1"/>
    <property type="molecule type" value="Genomic_DNA"/>
</dbReference>
<feature type="signal peptide" evidence="2">
    <location>
        <begin position="1"/>
        <end position="19"/>
    </location>
</feature>
<keyword evidence="1" id="KW-1133">Transmembrane helix</keyword>
<keyword evidence="1" id="KW-0812">Transmembrane</keyword>
<name>A0A7J6C7M9_9TELE</name>
<reference evidence="3 4" key="1">
    <citation type="submission" date="2020-04" db="EMBL/GenBank/DDBJ databases">
        <title>Chromosome-level genome assembly of a cyprinid fish Onychostoma macrolepis by integration of Nanopore Sequencing, Bionano and Hi-C technology.</title>
        <authorList>
            <person name="Wang D."/>
        </authorList>
    </citation>
    <scope>NUCLEOTIDE SEQUENCE [LARGE SCALE GENOMIC DNA]</scope>
    <source>
        <strain evidence="3">SWU-2019</strain>
        <tissue evidence="3">Muscle</tissue>
    </source>
</reference>
<sequence length="166" mass="18566">MKAVLVVAVLLCIVLSSEASDVLQCTGERLSDGQFYFNMSYDVKEDVRDCETQWLVDEKVAGISDDEGNMTFISPIVMATLKTAILQMCPERLECLLICPTGNINEKQQCPCDASPPTTLPEVGFPNWRVYIYIVGAFAVLVTVTVFIVLYWKRQRLEYAPAEQAV</sequence>
<proteinExistence type="predicted"/>
<evidence type="ECO:0000256" key="1">
    <source>
        <dbReference type="SAM" id="Phobius"/>
    </source>
</evidence>
<protein>
    <submittedName>
        <fullName evidence="3">Uncharacterized protein</fullName>
    </submittedName>
</protein>
<evidence type="ECO:0000313" key="3">
    <source>
        <dbReference type="EMBL" id="KAF4103288.1"/>
    </source>
</evidence>
<gene>
    <name evidence="3" type="ORF">G5714_016171</name>
</gene>
<comment type="caution">
    <text evidence="3">The sequence shown here is derived from an EMBL/GenBank/DDBJ whole genome shotgun (WGS) entry which is preliminary data.</text>
</comment>
<dbReference type="Proteomes" id="UP000579812">
    <property type="component" value="Unassembled WGS sequence"/>
</dbReference>
<dbReference type="AlphaFoldDB" id="A0A7J6C7M9"/>
<evidence type="ECO:0000313" key="4">
    <source>
        <dbReference type="Proteomes" id="UP000579812"/>
    </source>
</evidence>
<keyword evidence="2" id="KW-0732">Signal</keyword>
<feature type="chain" id="PRO_5029608312" evidence="2">
    <location>
        <begin position="20"/>
        <end position="166"/>
    </location>
</feature>
<evidence type="ECO:0000256" key="2">
    <source>
        <dbReference type="SAM" id="SignalP"/>
    </source>
</evidence>